<keyword evidence="3" id="KW-0732">Signal</keyword>
<evidence type="ECO:0000313" key="9">
    <source>
        <dbReference type="Proteomes" id="UP000217507"/>
    </source>
</evidence>
<keyword evidence="4 6" id="KW-0697">Rotamase</keyword>
<dbReference type="Proteomes" id="UP000217507">
    <property type="component" value="Chromosome"/>
</dbReference>
<comment type="catalytic activity">
    <reaction evidence="1">
        <text>[protein]-peptidylproline (omega=180) = [protein]-peptidylproline (omega=0)</text>
        <dbReference type="Rhea" id="RHEA:16237"/>
        <dbReference type="Rhea" id="RHEA-COMP:10747"/>
        <dbReference type="Rhea" id="RHEA-COMP:10748"/>
        <dbReference type="ChEBI" id="CHEBI:83833"/>
        <dbReference type="ChEBI" id="CHEBI:83834"/>
        <dbReference type="EC" id="5.2.1.8"/>
    </reaction>
</comment>
<accession>A0A1Z4KH81</accession>
<evidence type="ECO:0000256" key="4">
    <source>
        <dbReference type="ARBA" id="ARBA00023110"/>
    </source>
</evidence>
<dbReference type="InterPro" id="IPR000297">
    <property type="entry name" value="PPIase_PpiC"/>
</dbReference>
<dbReference type="Pfam" id="PF00639">
    <property type="entry name" value="Rotamase"/>
    <property type="match status" value="1"/>
</dbReference>
<dbReference type="InterPro" id="IPR050245">
    <property type="entry name" value="PrsA_foldase"/>
</dbReference>
<dbReference type="SUPFAM" id="SSF54534">
    <property type="entry name" value="FKBP-like"/>
    <property type="match status" value="1"/>
</dbReference>
<evidence type="ECO:0000259" key="7">
    <source>
        <dbReference type="PROSITE" id="PS50198"/>
    </source>
</evidence>
<keyword evidence="5 6" id="KW-0413">Isomerase</keyword>
<dbReference type="PANTHER" id="PTHR47245">
    <property type="entry name" value="PEPTIDYLPROLYL ISOMERASE"/>
    <property type="match status" value="1"/>
</dbReference>
<dbReference type="PANTHER" id="PTHR47245:SF1">
    <property type="entry name" value="FOLDASE PROTEIN PRSA"/>
    <property type="match status" value="1"/>
</dbReference>
<dbReference type="AlphaFoldDB" id="A0A1Z4KH81"/>
<evidence type="ECO:0000256" key="2">
    <source>
        <dbReference type="ARBA" id="ARBA00013194"/>
    </source>
</evidence>
<evidence type="ECO:0000256" key="5">
    <source>
        <dbReference type="ARBA" id="ARBA00023235"/>
    </source>
</evidence>
<dbReference type="PROSITE" id="PS50198">
    <property type="entry name" value="PPIC_PPIASE_2"/>
    <property type="match status" value="1"/>
</dbReference>
<reference evidence="8 9" key="1">
    <citation type="submission" date="2017-06" db="EMBL/GenBank/DDBJ databases">
        <title>Genome sequencing of cyanobaciteial culture collection at National Institute for Environmental Studies (NIES).</title>
        <authorList>
            <person name="Hirose Y."/>
            <person name="Shimura Y."/>
            <person name="Fujisawa T."/>
            <person name="Nakamura Y."/>
            <person name="Kawachi M."/>
        </authorList>
    </citation>
    <scope>NUCLEOTIDE SEQUENCE [LARGE SCALE GENOMIC DNA]</scope>
    <source>
        <strain evidence="8 9">NIES-23</strain>
    </source>
</reference>
<dbReference type="GO" id="GO:0003755">
    <property type="term" value="F:peptidyl-prolyl cis-trans isomerase activity"/>
    <property type="evidence" value="ECO:0007669"/>
    <property type="project" value="UniProtKB-KW"/>
</dbReference>
<name>A0A1Z4KH81_ANAVA</name>
<dbReference type="EMBL" id="AP018216">
    <property type="protein sequence ID" value="BAY68297.1"/>
    <property type="molecule type" value="Genomic_DNA"/>
</dbReference>
<sequence length="225" mass="25671">MNDSYLERLCQQTITASELISLLAGYQMLPQLYRELLIDQAIASIECTPEEIEQAKQEDPQQTTALATRKLRLEKFKQATWGHKVESYFLTQKAQLDQVTYSLLRTRDMALAQELYFRIKAKEQSFAEIARQYSQGPEAQTGGLIGPTPLTQPHPQLVAKLRASQPGQLLPPTRLGEWIVIVRLEQMVHAKLDDSTRKKLLNKLFQEWLQESLQATLNKTLCTSA</sequence>
<protein>
    <recommendedName>
        <fullName evidence="2">peptidylprolyl isomerase</fullName>
        <ecNumber evidence="2">5.2.1.8</ecNumber>
    </recommendedName>
</protein>
<proteinExistence type="predicted"/>
<evidence type="ECO:0000256" key="3">
    <source>
        <dbReference type="ARBA" id="ARBA00022729"/>
    </source>
</evidence>
<evidence type="ECO:0000256" key="1">
    <source>
        <dbReference type="ARBA" id="ARBA00000971"/>
    </source>
</evidence>
<evidence type="ECO:0000256" key="6">
    <source>
        <dbReference type="PROSITE-ProRule" id="PRU00278"/>
    </source>
</evidence>
<dbReference type="EC" id="5.2.1.8" evidence="2"/>
<evidence type="ECO:0000313" key="8">
    <source>
        <dbReference type="EMBL" id="BAY68297.1"/>
    </source>
</evidence>
<dbReference type="InterPro" id="IPR046357">
    <property type="entry name" value="PPIase_dom_sf"/>
</dbReference>
<dbReference type="Gene3D" id="3.10.50.40">
    <property type="match status" value="1"/>
</dbReference>
<gene>
    <name evidence="8" type="ORF">NIES23_10810</name>
</gene>
<feature type="domain" description="PpiC" evidence="7">
    <location>
        <begin position="94"/>
        <end position="186"/>
    </location>
</feature>
<organism evidence="8 9">
    <name type="scientific">Trichormus variabilis NIES-23</name>
    <dbReference type="NCBI Taxonomy" id="1973479"/>
    <lineage>
        <taxon>Bacteria</taxon>
        <taxon>Bacillati</taxon>
        <taxon>Cyanobacteriota</taxon>
        <taxon>Cyanophyceae</taxon>
        <taxon>Nostocales</taxon>
        <taxon>Nostocaceae</taxon>
        <taxon>Trichormus</taxon>
    </lineage>
</organism>